<gene>
    <name evidence="2" type="ORF">A3L01_00625</name>
</gene>
<dbReference type="EMBL" id="CP015101">
    <property type="protein sequence ID" value="ASJ03941.1"/>
    <property type="molecule type" value="Genomic_DNA"/>
</dbReference>
<name>A0A2Z2MNH6_9EURY</name>
<dbReference type="Proteomes" id="UP000250272">
    <property type="component" value="Chromosome"/>
</dbReference>
<feature type="coiled-coil region" evidence="1">
    <location>
        <begin position="10"/>
        <end position="41"/>
    </location>
</feature>
<proteinExistence type="predicted"/>
<dbReference type="AlphaFoldDB" id="A0A2Z2MNH6"/>
<accession>A0A2Z2MNH6</accession>
<sequence>MAPSEITKIYENYNKAISETRKRIKDKREKQEEFIKRNQEELRKLLVNYNTLFKNRMVRRRLLTYLKDFFGGNSAQMIAIDGSAGKESKEEYVIFYSLAYGIKGNLSISRDSVEFSYSQLSTGEEIRETTSIVAYVPIPFSELSLVGEELGDIAYLVSSDSERIDMNSLNLELMKLAEIFLAYQSTSYAKVILIDHSLSSLLMHSEVKWEDIGLIDSQLDIDLGIKLTPAHIAITRAHPMHPKEHYTKYQTKIPTLSKFRLFSRLIADLVYYFDDNRTFVSWEELKEKDSELDIELVKKNLKRQSKLIANLLEWDDKGVYIGGKDIKSKEPKGKQRIHWYTQLWEETKRFYERFCEKLFKDQDIGVLTYRKKYTTAEGQELDVFSWLSPNDVLFLLEVGIKSLIEKAWDKRVMLIGVVKDSSSRYLSRNAMSVMNYIGKPYLPQKVSEELLVRHPTDRKLIESLILKLADVTKAPIGSIEFDSVFSTLRANYIKDKGRICLTGVRGEILNQNLLFAKSIIMFYVDKESYPEYPLIWHAIFVERLLYPEELAESSINIMDITSQAISKGNTGSKCNDYENLGHVQAYFTFETFNLTDTFRPEELPKIFNSWELSNWYAAMTIFILQSMVRNTYPEALGYPVPLHEADIGAKEFGDIIRRYIHSSSRFEEFSYLDSSFRETRDRGEYIRRWGS</sequence>
<keyword evidence="3" id="KW-1185">Reference proteome</keyword>
<reference evidence="2 3" key="1">
    <citation type="submission" date="2016-04" db="EMBL/GenBank/DDBJ databases">
        <title>Complete genome sequence of Thermococcus barossii type strain SHCK-94.</title>
        <authorList>
            <person name="Oger P.M."/>
        </authorList>
    </citation>
    <scope>NUCLEOTIDE SEQUENCE [LARGE SCALE GENOMIC DNA]</scope>
    <source>
        <strain evidence="2 3">SHCK-94</strain>
    </source>
</reference>
<evidence type="ECO:0000256" key="1">
    <source>
        <dbReference type="SAM" id="Coils"/>
    </source>
</evidence>
<evidence type="ECO:0000313" key="2">
    <source>
        <dbReference type="EMBL" id="ASJ03941.1"/>
    </source>
</evidence>
<dbReference type="GeneID" id="33325231"/>
<organism evidence="2 3">
    <name type="scientific">Thermococcus barossii</name>
    <dbReference type="NCBI Taxonomy" id="54077"/>
    <lineage>
        <taxon>Archaea</taxon>
        <taxon>Methanobacteriati</taxon>
        <taxon>Methanobacteriota</taxon>
        <taxon>Thermococci</taxon>
        <taxon>Thermococcales</taxon>
        <taxon>Thermococcaceae</taxon>
        <taxon>Thermococcus</taxon>
    </lineage>
</organism>
<keyword evidence="1" id="KW-0175">Coiled coil</keyword>
<protein>
    <submittedName>
        <fullName evidence="2">Uncharacterized protein</fullName>
    </submittedName>
</protein>
<dbReference type="KEGG" id="tbs:A3L01_00625"/>
<dbReference type="OrthoDB" id="359410at2157"/>
<dbReference type="RefSeq" id="WP_088863993.1">
    <property type="nucleotide sequence ID" value="NZ_CP015101.1"/>
</dbReference>
<evidence type="ECO:0000313" key="3">
    <source>
        <dbReference type="Proteomes" id="UP000250272"/>
    </source>
</evidence>